<keyword evidence="2" id="KW-1185">Reference proteome</keyword>
<dbReference type="Proteomes" id="UP000724584">
    <property type="component" value="Unassembled WGS sequence"/>
</dbReference>
<accession>A0ACB7P839</accession>
<dbReference type="EMBL" id="JAGIZQ010000004">
    <property type="protein sequence ID" value="KAH6632404.1"/>
    <property type="molecule type" value="Genomic_DNA"/>
</dbReference>
<evidence type="ECO:0000313" key="2">
    <source>
        <dbReference type="Proteomes" id="UP000724584"/>
    </source>
</evidence>
<name>A0ACB7P839_9PEZI</name>
<evidence type="ECO:0000313" key="1">
    <source>
        <dbReference type="EMBL" id="KAH6632404.1"/>
    </source>
</evidence>
<reference evidence="1 2" key="1">
    <citation type="journal article" date="2021" name="Nat. Commun.">
        <title>Genetic determinants of endophytism in the Arabidopsis root mycobiome.</title>
        <authorList>
            <person name="Mesny F."/>
            <person name="Miyauchi S."/>
            <person name="Thiergart T."/>
            <person name="Pickel B."/>
            <person name="Atanasova L."/>
            <person name="Karlsson M."/>
            <person name="Huettel B."/>
            <person name="Barry K.W."/>
            <person name="Haridas S."/>
            <person name="Chen C."/>
            <person name="Bauer D."/>
            <person name="Andreopoulos W."/>
            <person name="Pangilinan J."/>
            <person name="LaButti K."/>
            <person name="Riley R."/>
            <person name="Lipzen A."/>
            <person name="Clum A."/>
            <person name="Drula E."/>
            <person name="Henrissat B."/>
            <person name="Kohler A."/>
            <person name="Grigoriev I.V."/>
            <person name="Martin F.M."/>
            <person name="Hacquard S."/>
        </authorList>
    </citation>
    <scope>NUCLEOTIDE SEQUENCE [LARGE SCALE GENOMIC DNA]</scope>
    <source>
        <strain evidence="1 2">MPI-SDFR-AT-0079</strain>
    </source>
</reference>
<gene>
    <name evidence="1" type="ORF">F5144DRAFT_603142</name>
</gene>
<sequence length="205" mass="22488">MDGSPTESGYDQLPISSSLTTDFSQIALQQASTGGVGTTVSHGTAASSSLAFGPGIMTPAPSDCSLSFDSASSPAISVENQRATPETSHSDQESDSSSPGRRGPFRCNYAGCTSKKKVFKLQCQLKKHTNNHTRPWKCDYCTSFRGGAERKDLARHLRTRHPERADPASFKEWALCARCGHGEPMRADNLKRHLKTFIWIFYIRE</sequence>
<protein>
    <submittedName>
        <fullName evidence="1">Uncharacterized protein</fullName>
    </submittedName>
</protein>
<organism evidence="1 2">
    <name type="scientific">Chaetomium tenue</name>
    <dbReference type="NCBI Taxonomy" id="1854479"/>
    <lineage>
        <taxon>Eukaryota</taxon>
        <taxon>Fungi</taxon>
        <taxon>Dikarya</taxon>
        <taxon>Ascomycota</taxon>
        <taxon>Pezizomycotina</taxon>
        <taxon>Sordariomycetes</taxon>
        <taxon>Sordariomycetidae</taxon>
        <taxon>Sordariales</taxon>
        <taxon>Chaetomiaceae</taxon>
        <taxon>Chaetomium</taxon>
    </lineage>
</organism>
<comment type="caution">
    <text evidence="1">The sequence shown here is derived from an EMBL/GenBank/DDBJ whole genome shotgun (WGS) entry which is preliminary data.</text>
</comment>
<proteinExistence type="predicted"/>